<comment type="caution">
    <text evidence="5">The sequence shown here is derived from an EMBL/GenBank/DDBJ whole genome shotgun (WGS) entry which is preliminary data.</text>
</comment>
<accession>A0A815ECR7</accession>
<evidence type="ECO:0000256" key="4">
    <source>
        <dbReference type="PROSITE-ProRule" id="PRU00504"/>
    </source>
</evidence>
<evidence type="ECO:0000313" key="5">
    <source>
        <dbReference type="EMBL" id="CAF1308665.1"/>
    </source>
</evidence>
<evidence type="ECO:0000256" key="1">
    <source>
        <dbReference type="ARBA" id="ARBA00022729"/>
    </source>
</evidence>
<evidence type="ECO:0000313" key="8">
    <source>
        <dbReference type="Proteomes" id="UP000663870"/>
    </source>
</evidence>
<keyword evidence="2" id="KW-0677">Repeat</keyword>
<dbReference type="CDD" id="cd05819">
    <property type="entry name" value="NHL"/>
    <property type="match status" value="1"/>
</dbReference>
<dbReference type="Proteomes" id="UP000663870">
    <property type="component" value="Unassembled WGS sequence"/>
</dbReference>
<dbReference type="PANTHER" id="PTHR10680">
    <property type="entry name" value="PEPTIDYL-GLYCINE ALPHA-AMIDATING MONOOXYGENASE"/>
    <property type="match status" value="1"/>
</dbReference>
<dbReference type="PANTHER" id="PTHR10680:SF14">
    <property type="entry name" value="PEPTIDYL-GLYCINE ALPHA-AMIDATING MONOOXYGENASE"/>
    <property type="match status" value="1"/>
</dbReference>
<keyword evidence="8" id="KW-1185">Reference proteome</keyword>
<organism evidence="5 7">
    <name type="scientific">Rotaria sordida</name>
    <dbReference type="NCBI Taxonomy" id="392033"/>
    <lineage>
        <taxon>Eukaryota</taxon>
        <taxon>Metazoa</taxon>
        <taxon>Spiralia</taxon>
        <taxon>Gnathifera</taxon>
        <taxon>Rotifera</taxon>
        <taxon>Eurotatoria</taxon>
        <taxon>Bdelloidea</taxon>
        <taxon>Philodinida</taxon>
        <taxon>Philodinidae</taxon>
        <taxon>Rotaria</taxon>
    </lineage>
</organism>
<dbReference type="Gene3D" id="2.40.10.500">
    <property type="match status" value="1"/>
</dbReference>
<gene>
    <name evidence="6" type="ORF">JXQ802_LOCUS46008</name>
    <name evidence="5" type="ORF">PYM288_LOCUS30296</name>
</gene>
<feature type="repeat" description="NHL" evidence="4">
    <location>
        <begin position="298"/>
        <end position="334"/>
    </location>
</feature>
<dbReference type="EMBL" id="CAJNOH010002752">
    <property type="protein sequence ID" value="CAF1308665.1"/>
    <property type="molecule type" value="Genomic_DNA"/>
</dbReference>
<proteinExistence type="predicted"/>
<keyword evidence="1" id="KW-0732">Signal</keyword>
<sequence length="345" mass="37434">MRGWTKLMVEPTITVTTSPTTTETVLSTTEATSTRSPLPVSGDGICASAKWDQNGVTVAGGNKEGSALNQLDYPKGLFLDDDAIYIADNHNCRVVKWTPGAAIGQVVASVKKLEDNNYLFDFVTSVVVDKNGTIFICDEANKQVERWFKNDNHGEIVIANISCWGLALDNEGSLYVSAFDRVTKWPGNEVVAGGNGQGSALNQLYAPRHLFVDQEKSVFVADYINTRVVKWPVGAKEGIVVAGGKEQESGANQLSFAHSVVVDQMGTVYTVDYGNHRVMRWFNGLKSGSVIIGGRGAGNGTAQLSMPSDLKFDRHGNLYVLDTWNQRVQMFAIDKSSCITVPIST</sequence>
<keyword evidence="3" id="KW-0325">Glycoprotein</keyword>
<protein>
    <submittedName>
        <fullName evidence="5">Uncharacterized protein</fullName>
    </submittedName>
</protein>
<dbReference type="AlphaFoldDB" id="A0A815ECR7"/>
<dbReference type="PROSITE" id="PS51125">
    <property type="entry name" value="NHL"/>
    <property type="match status" value="1"/>
</dbReference>
<dbReference type="GO" id="GO:0005576">
    <property type="term" value="C:extracellular region"/>
    <property type="evidence" value="ECO:0007669"/>
    <property type="project" value="TreeGrafter"/>
</dbReference>
<evidence type="ECO:0000313" key="6">
    <source>
        <dbReference type="EMBL" id="CAF1578969.1"/>
    </source>
</evidence>
<dbReference type="Gene3D" id="2.120.10.30">
    <property type="entry name" value="TolB, C-terminal domain"/>
    <property type="match status" value="1"/>
</dbReference>
<dbReference type="Pfam" id="PF01436">
    <property type="entry name" value="NHL"/>
    <property type="match status" value="2"/>
</dbReference>
<dbReference type="EMBL" id="CAJNOL010004009">
    <property type="protein sequence ID" value="CAF1578969.1"/>
    <property type="molecule type" value="Genomic_DNA"/>
</dbReference>
<dbReference type="InterPro" id="IPR001258">
    <property type="entry name" value="NHL_repeat"/>
</dbReference>
<dbReference type="SUPFAM" id="SSF63829">
    <property type="entry name" value="Calcium-dependent phosphotriesterase"/>
    <property type="match status" value="2"/>
</dbReference>
<reference evidence="5" key="1">
    <citation type="submission" date="2021-02" db="EMBL/GenBank/DDBJ databases">
        <authorList>
            <person name="Nowell W R."/>
        </authorList>
    </citation>
    <scope>NUCLEOTIDE SEQUENCE</scope>
</reference>
<dbReference type="Proteomes" id="UP000663854">
    <property type="component" value="Unassembled WGS sequence"/>
</dbReference>
<evidence type="ECO:0000256" key="2">
    <source>
        <dbReference type="ARBA" id="ARBA00022737"/>
    </source>
</evidence>
<name>A0A815ECR7_9BILA</name>
<dbReference type="InterPro" id="IPR011042">
    <property type="entry name" value="6-blade_b-propeller_TolB-like"/>
</dbReference>
<evidence type="ECO:0000313" key="7">
    <source>
        <dbReference type="Proteomes" id="UP000663854"/>
    </source>
</evidence>
<evidence type="ECO:0000256" key="3">
    <source>
        <dbReference type="ARBA" id="ARBA00023180"/>
    </source>
</evidence>